<comment type="subcellular location">
    <subcellularLocation>
        <location evidence="1 7">Cell membrane</location>
        <topology evidence="1 7">Multi-pass membrane protein</topology>
    </subcellularLocation>
</comment>
<evidence type="ECO:0000256" key="4">
    <source>
        <dbReference type="ARBA" id="ARBA00022692"/>
    </source>
</evidence>
<dbReference type="RefSeq" id="WP_194115082.1">
    <property type="nucleotide sequence ID" value="NZ_JADFUA010000002.1"/>
</dbReference>
<dbReference type="CDD" id="cd06261">
    <property type="entry name" value="TM_PBP2"/>
    <property type="match status" value="1"/>
</dbReference>
<feature type="transmembrane region" description="Helical" evidence="7">
    <location>
        <begin position="211"/>
        <end position="228"/>
    </location>
</feature>
<keyword evidence="3" id="KW-1003">Cell membrane</keyword>
<evidence type="ECO:0000256" key="3">
    <source>
        <dbReference type="ARBA" id="ARBA00022475"/>
    </source>
</evidence>
<dbReference type="InterPro" id="IPR035906">
    <property type="entry name" value="MetI-like_sf"/>
</dbReference>
<evidence type="ECO:0000256" key="2">
    <source>
        <dbReference type="ARBA" id="ARBA00022448"/>
    </source>
</evidence>
<dbReference type="PANTHER" id="PTHR43227:SF7">
    <property type="entry name" value="ARABINOOLIGOSACCHARIDES TRANSPORT SYSTEM PERMEASE PROTEIN ARAP"/>
    <property type="match status" value="1"/>
</dbReference>
<organism evidence="9 10">
    <name type="scientific">Chitinilyticum piscinae</name>
    <dbReference type="NCBI Taxonomy" id="2866724"/>
    <lineage>
        <taxon>Bacteria</taxon>
        <taxon>Pseudomonadati</taxon>
        <taxon>Pseudomonadota</taxon>
        <taxon>Betaproteobacteria</taxon>
        <taxon>Neisseriales</taxon>
        <taxon>Chitinibacteraceae</taxon>
        <taxon>Chitinilyticum</taxon>
    </lineage>
</organism>
<comment type="similarity">
    <text evidence="7">Belongs to the binding-protein-dependent transport system permease family.</text>
</comment>
<dbReference type="GO" id="GO:0055085">
    <property type="term" value="P:transmembrane transport"/>
    <property type="evidence" value="ECO:0007669"/>
    <property type="project" value="InterPro"/>
</dbReference>
<gene>
    <name evidence="9" type="ORF">INR99_04315</name>
</gene>
<dbReference type="AlphaFoldDB" id="A0A8J7FHZ8"/>
<feature type="domain" description="ABC transmembrane type-1" evidence="8">
    <location>
        <begin position="71"/>
        <end position="282"/>
    </location>
</feature>
<keyword evidence="2 7" id="KW-0813">Transport</keyword>
<evidence type="ECO:0000256" key="5">
    <source>
        <dbReference type="ARBA" id="ARBA00022989"/>
    </source>
</evidence>
<evidence type="ECO:0000256" key="1">
    <source>
        <dbReference type="ARBA" id="ARBA00004651"/>
    </source>
</evidence>
<dbReference type="PANTHER" id="PTHR43227">
    <property type="entry name" value="BLL4140 PROTEIN"/>
    <property type="match status" value="1"/>
</dbReference>
<evidence type="ECO:0000259" key="8">
    <source>
        <dbReference type="PROSITE" id="PS50928"/>
    </source>
</evidence>
<evidence type="ECO:0000256" key="6">
    <source>
        <dbReference type="ARBA" id="ARBA00023136"/>
    </source>
</evidence>
<evidence type="ECO:0000313" key="9">
    <source>
        <dbReference type="EMBL" id="MBE9608565.1"/>
    </source>
</evidence>
<evidence type="ECO:0000313" key="10">
    <source>
        <dbReference type="Proteomes" id="UP000604481"/>
    </source>
</evidence>
<dbReference type="Gene3D" id="1.10.3720.10">
    <property type="entry name" value="MetI-like"/>
    <property type="match status" value="1"/>
</dbReference>
<dbReference type="GO" id="GO:0005886">
    <property type="term" value="C:plasma membrane"/>
    <property type="evidence" value="ECO:0007669"/>
    <property type="project" value="UniProtKB-SubCell"/>
</dbReference>
<name>A0A8J7FHZ8_9NEIS</name>
<dbReference type="SUPFAM" id="SSF161098">
    <property type="entry name" value="MetI-like"/>
    <property type="match status" value="1"/>
</dbReference>
<feature type="transmembrane region" description="Helical" evidence="7">
    <location>
        <begin position="12"/>
        <end position="31"/>
    </location>
</feature>
<dbReference type="PROSITE" id="PS50928">
    <property type="entry name" value="ABC_TM1"/>
    <property type="match status" value="1"/>
</dbReference>
<dbReference type="InterPro" id="IPR000515">
    <property type="entry name" value="MetI-like"/>
</dbReference>
<sequence length="298" mass="32778">MARPGVHASTAWLFMLPFLLLFALFTLWPLLFNGWLAFHDYFIASGATAWNGLANFVFLAEDEQYFHPALLHTLVFLLVVPVLQLVALGMALLLRVNRPGIGMFRALFYSPVILSVTIGAVVWQQLLQPDGLVNWLLASLAGLPQHTLPDWLNDPRYALAATLVFYCWKYAGYYMVLYLAGLQNVPRAQLEAAMLDGAGAWARLRHITLPALQPVILLATLLATIAALKAFQEIVVLTGGGAGTSTLLVYAYYVGFYGQNFGAAGAVAFLLTLFCLLLARVQLRWLGENGLLRHGGVR</sequence>
<evidence type="ECO:0000256" key="7">
    <source>
        <dbReference type="RuleBase" id="RU363032"/>
    </source>
</evidence>
<feature type="transmembrane region" description="Helical" evidence="7">
    <location>
        <begin position="261"/>
        <end position="283"/>
    </location>
</feature>
<dbReference type="Proteomes" id="UP000604481">
    <property type="component" value="Unassembled WGS sequence"/>
</dbReference>
<keyword evidence="4 7" id="KW-0812">Transmembrane</keyword>
<dbReference type="InterPro" id="IPR050809">
    <property type="entry name" value="UgpAE/MalFG_permease"/>
</dbReference>
<dbReference type="EMBL" id="JADFUA010000002">
    <property type="protein sequence ID" value="MBE9608565.1"/>
    <property type="molecule type" value="Genomic_DNA"/>
</dbReference>
<protein>
    <submittedName>
        <fullName evidence="9">Sugar ABC transporter permease</fullName>
    </submittedName>
</protein>
<keyword evidence="6 7" id="KW-0472">Membrane</keyword>
<proteinExistence type="inferred from homology"/>
<keyword evidence="10" id="KW-1185">Reference proteome</keyword>
<feature type="transmembrane region" description="Helical" evidence="7">
    <location>
        <begin position="106"/>
        <end position="126"/>
    </location>
</feature>
<feature type="transmembrane region" description="Helical" evidence="7">
    <location>
        <begin position="69"/>
        <end position="94"/>
    </location>
</feature>
<feature type="transmembrane region" description="Helical" evidence="7">
    <location>
        <begin position="157"/>
        <end position="180"/>
    </location>
</feature>
<reference evidence="9 10" key="1">
    <citation type="submission" date="2020-10" db="EMBL/GenBank/DDBJ databases">
        <title>The genome sequence of Chitinilyticum litopenaei 4Y14.</title>
        <authorList>
            <person name="Liu Y."/>
        </authorList>
    </citation>
    <scope>NUCLEOTIDE SEQUENCE [LARGE SCALE GENOMIC DNA]</scope>
    <source>
        <strain evidence="9 10">4Y14</strain>
    </source>
</reference>
<dbReference type="Pfam" id="PF00528">
    <property type="entry name" value="BPD_transp_1"/>
    <property type="match status" value="1"/>
</dbReference>
<comment type="caution">
    <text evidence="9">The sequence shown here is derived from an EMBL/GenBank/DDBJ whole genome shotgun (WGS) entry which is preliminary data.</text>
</comment>
<accession>A0A8J7FHZ8</accession>
<feature type="transmembrane region" description="Helical" evidence="7">
    <location>
        <begin position="234"/>
        <end position="254"/>
    </location>
</feature>
<keyword evidence="5 7" id="KW-1133">Transmembrane helix</keyword>